<dbReference type="Proteomes" id="UP000026961">
    <property type="component" value="Chromosome 6"/>
</dbReference>
<protein>
    <recommendedName>
        <fullName evidence="3">FAF domain-containing protein</fullName>
    </recommendedName>
</protein>
<dbReference type="InterPro" id="IPR046431">
    <property type="entry name" value="FAF_dom"/>
</dbReference>
<evidence type="ECO:0000259" key="3">
    <source>
        <dbReference type="Pfam" id="PF11250"/>
    </source>
</evidence>
<evidence type="ECO:0000256" key="2">
    <source>
        <dbReference type="SAM" id="MobiDB-lite"/>
    </source>
</evidence>
<evidence type="ECO:0000313" key="4">
    <source>
        <dbReference type="EnsemblPlants" id="OGLUM06G08380.1"/>
    </source>
</evidence>
<feature type="compositionally biased region" description="Acidic residues" evidence="2">
    <location>
        <begin position="56"/>
        <end position="66"/>
    </location>
</feature>
<dbReference type="HOGENOM" id="CLU_106473_0_0_1"/>
<sequence length="258" mass="26999">MLLSSAARLGDGLVGLQTLIAPDAAAAASRPASGYVATRTLKASPRAVGCPGGGEGDGEREEEEEGEEGGCWVMYGWRRRLRRLPPTIPSLRRAGNAPWALARARTADGRLVISTEPAPPRGRVVATKAEGRLVLDLVERGDSPPPPPPRRRSCFSIAHQEPVSPAAAAAACDDDDYGVEEASAAERASARRVIPIIAGAPAPAMLSAVGYAFSPPLSLHPAVAPLPPLVCSEGCYEDVIRASSSLPKMPLILPRMVH</sequence>
<feature type="domain" description="FAF" evidence="3">
    <location>
        <begin position="84"/>
        <end position="137"/>
    </location>
</feature>
<dbReference type="InterPro" id="IPR021410">
    <property type="entry name" value="FAF"/>
</dbReference>
<dbReference type="PANTHER" id="PTHR33155:SF39">
    <property type="entry name" value="OS06G0224000 PROTEIN"/>
    <property type="match status" value="1"/>
</dbReference>
<keyword evidence="5" id="KW-1185">Reference proteome</keyword>
<reference evidence="4" key="1">
    <citation type="submission" date="2015-04" db="UniProtKB">
        <authorList>
            <consortium name="EnsemblPlants"/>
        </authorList>
    </citation>
    <scope>IDENTIFICATION</scope>
</reference>
<name>A0A0E0A6Z9_9ORYZ</name>
<dbReference type="Gramene" id="OGLUM06G08380.1">
    <property type="protein sequence ID" value="OGLUM06G08380.1"/>
    <property type="gene ID" value="OGLUM06G08380"/>
</dbReference>
<dbReference type="EnsemblPlants" id="OGLUM06G08380.1">
    <property type="protein sequence ID" value="OGLUM06G08380.1"/>
    <property type="gene ID" value="OGLUM06G08380"/>
</dbReference>
<dbReference type="PANTHER" id="PTHR33155">
    <property type="entry name" value="FANTASTIC FOUR-LIKE PROTEIN (DUF3049)"/>
    <property type="match status" value="1"/>
</dbReference>
<feature type="region of interest" description="Disordered" evidence="2">
    <location>
        <begin position="45"/>
        <end position="66"/>
    </location>
</feature>
<proteinExistence type="inferred from homology"/>
<comment type="similarity">
    <text evidence="1">Belongs to the fantastic four family.</text>
</comment>
<reference evidence="4" key="2">
    <citation type="submission" date="2018-05" db="EMBL/GenBank/DDBJ databases">
        <title>OgluRS3 (Oryza glumaepatula Reference Sequence Version 3).</title>
        <authorList>
            <person name="Zhang J."/>
            <person name="Kudrna D."/>
            <person name="Lee S."/>
            <person name="Talag J."/>
            <person name="Welchert J."/>
            <person name="Wing R.A."/>
        </authorList>
    </citation>
    <scope>NUCLEOTIDE SEQUENCE [LARGE SCALE GENOMIC DNA]</scope>
</reference>
<organism evidence="4">
    <name type="scientific">Oryza glumipatula</name>
    <dbReference type="NCBI Taxonomy" id="40148"/>
    <lineage>
        <taxon>Eukaryota</taxon>
        <taxon>Viridiplantae</taxon>
        <taxon>Streptophyta</taxon>
        <taxon>Embryophyta</taxon>
        <taxon>Tracheophyta</taxon>
        <taxon>Spermatophyta</taxon>
        <taxon>Magnoliopsida</taxon>
        <taxon>Liliopsida</taxon>
        <taxon>Poales</taxon>
        <taxon>Poaceae</taxon>
        <taxon>BOP clade</taxon>
        <taxon>Oryzoideae</taxon>
        <taxon>Oryzeae</taxon>
        <taxon>Oryzinae</taxon>
        <taxon>Oryza</taxon>
    </lineage>
</organism>
<evidence type="ECO:0000313" key="5">
    <source>
        <dbReference type="Proteomes" id="UP000026961"/>
    </source>
</evidence>
<dbReference type="eggNOG" id="ENOG502R3IR">
    <property type="taxonomic scope" value="Eukaryota"/>
</dbReference>
<dbReference type="AlphaFoldDB" id="A0A0E0A6Z9"/>
<evidence type="ECO:0000256" key="1">
    <source>
        <dbReference type="ARBA" id="ARBA00008690"/>
    </source>
</evidence>
<accession>A0A0E0A6Z9</accession>
<dbReference type="Pfam" id="PF11250">
    <property type="entry name" value="FAF"/>
    <property type="match status" value="1"/>
</dbReference>